<dbReference type="EMBL" id="CAJVPS010044352">
    <property type="protein sequence ID" value="CAG8757373.1"/>
    <property type="molecule type" value="Genomic_DNA"/>
</dbReference>
<evidence type="ECO:0000313" key="2">
    <source>
        <dbReference type="EMBL" id="CAG8757373.1"/>
    </source>
</evidence>
<feature type="transmembrane region" description="Helical" evidence="1">
    <location>
        <begin position="67"/>
        <end position="96"/>
    </location>
</feature>
<feature type="non-terminal residue" evidence="2">
    <location>
        <position position="196"/>
    </location>
</feature>
<dbReference type="Proteomes" id="UP000789508">
    <property type="component" value="Unassembled WGS sequence"/>
</dbReference>
<comment type="caution">
    <text evidence="2">The sequence shown here is derived from an EMBL/GenBank/DDBJ whole genome shotgun (WGS) entry which is preliminary data.</text>
</comment>
<evidence type="ECO:0000256" key="1">
    <source>
        <dbReference type="SAM" id="Phobius"/>
    </source>
</evidence>
<reference evidence="2" key="1">
    <citation type="submission" date="2021-06" db="EMBL/GenBank/DDBJ databases">
        <authorList>
            <person name="Kallberg Y."/>
            <person name="Tangrot J."/>
            <person name="Rosling A."/>
        </authorList>
    </citation>
    <scope>NUCLEOTIDE SEQUENCE</scope>
    <source>
        <strain evidence="2">FL130A</strain>
    </source>
</reference>
<keyword evidence="3" id="KW-1185">Reference proteome</keyword>
<keyword evidence="1" id="KW-1133">Transmembrane helix</keyword>
<feature type="transmembrane region" description="Helical" evidence="1">
    <location>
        <begin position="21"/>
        <end position="47"/>
    </location>
</feature>
<keyword evidence="1" id="KW-0812">Transmembrane</keyword>
<dbReference type="OrthoDB" id="2444059at2759"/>
<gene>
    <name evidence="2" type="ORF">ALEPTO_LOCUS13537</name>
</gene>
<evidence type="ECO:0000313" key="3">
    <source>
        <dbReference type="Proteomes" id="UP000789508"/>
    </source>
</evidence>
<name>A0A9N9IZY5_9GLOM</name>
<proteinExistence type="predicted"/>
<keyword evidence="1" id="KW-0472">Membrane</keyword>
<protein>
    <submittedName>
        <fullName evidence="2">3770_t:CDS:1</fullName>
    </submittedName>
</protein>
<organism evidence="2 3">
    <name type="scientific">Ambispora leptoticha</name>
    <dbReference type="NCBI Taxonomy" id="144679"/>
    <lineage>
        <taxon>Eukaryota</taxon>
        <taxon>Fungi</taxon>
        <taxon>Fungi incertae sedis</taxon>
        <taxon>Mucoromycota</taxon>
        <taxon>Glomeromycotina</taxon>
        <taxon>Glomeromycetes</taxon>
        <taxon>Archaeosporales</taxon>
        <taxon>Ambisporaceae</taxon>
        <taxon>Ambispora</taxon>
    </lineage>
</organism>
<dbReference type="AlphaFoldDB" id="A0A9N9IZY5"/>
<sequence>HSSLILFFHWRKFSRRQNRRNAIKLGQAVRLSLMSFLYVSILLSALVPSVDTKLKGTFGKNVTSADYATSIGGILLFLVFGTTRTVAIFLPCCYYLPPDAKRPLNETSFSSYNHPYNPTNDETTEVVEQQQPSMDFIVIKENKEQEPTFMSVTSEQVLLDNMSVESSLADIGSFNNNKFVPTSLDDAALFEVIEVY</sequence>
<accession>A0A9N9IZY5</accession>